<evidence type="ECO:0000256" key="4">
    <source>
        <dbReference type="ARBA" id="ARBA00022490"/>
    </source>
</evidence>
<dbReference type="PANTHER" id="PTHR46321:SF1">
    <property type="entry name" value="KIF-BINDING PROTEIN"/>
    <property type="match status" value="1"/>
</dbReference>
<reference evidence="6 7" key="1">
    <citation type="journal article" date="2010" name="Science">
        <title>Genomic comparison of the ants Camponotus floridanus and Harpegnathos saltator.</title>
        <authorList>
            <person name="Bonasio R."/>
            <person name="Zhang G."/>
            <person name="Ye C."/>
            <person name="Mutti N.S."/>
            <person name="Fang X."/>
            <person name="Qin N."/>
            <person name="Donahue G."/>
            <person name="Yang P."/>
            <person name="Li Q."/>
            <person name="Li C."/>
            <person name="Zhang P."/>
            <person name="Huang Z."/>
            <person name="Berger S.L."/>
            <person name="Reinberg D."/>
            <person name="Wang J."/>
            <person name="Liebig J."/>
        </authorList>
    </citation>
    <scope>NUCLEOTIDE SEQUENCE [LARGE SCALE GENOMIC DNA]</scope>
    <source>
        <strain evidence="6 7">R22 G/1</strain>
    </source>
</reference>
<name>E2BAX8_HARSA</name>
<dbReference type="InterPro" id="IPR022083">
    <property type="entry name" value="KBP"/>
</dbReference>
<dbReference type="AlphaFoldDB" id="E2BAX8"/>
<proteinExistence type="inferred from homology"/>
<keyword evidence="4" id="KW-0963">Cytoplasm</keyword>
<gene>
    <name evidence="6" type="ORF">EAI_03525</name>
</gene>
<evidence type="ECO:0000256" key="1">
    <source>
        <dbReference type="ARBA" id="ARBA00004245"/>
    </source>
</evidence>
<comment type="subcellular location">
    <subcellularLocation>
        <location evidence="1">Cytoplasm</location>
        <location evidence="1">Cytoskeleton</location>
    </subcellularLocation>
</comment>
<feature type="non-terminal residue" evidence="6">
    <location>
        <position position="408"/>
    </location>
</feature>
<dbReference type="OrthoDB" id="7554758at2759"/>
<dbReference type="GO" id="GO:0005856">
    <property type="term" value="C:cytoskeleton"/>
    <property type="evidence" value="ECO:0007669"/>
    <property type="project" value="UniProtKB-SubCell"/>
</dbReference>
<sequence>ECFLSQSMLLLEDKELDSNVILVAIITFNILSYINFKLEYPEKSVKYSYKALELYMSYTKGQDNFPSPIDILTILDLQVESNTVYLLDRKYMDTLRSLIILKKKEEKVQIDIEKIVMYMHKLLKKQLGNIPITINHVSWAIEAIRLAEYFLSCNRFIECKNHLVIASITMERYYNNYYKGYAEKSNDKGKCLYTRYKSIISFINTCWVKYGLTLLFLSKKQLLIQEGKDNFLEANIYKLESTTQSIKQSTGSLMFTCTDEEYQEYIYITEDNCITNYNDAKLLFVNILQLLNKIKVDISISDNIYVYTEIAQYISKAYKYLAFYEHDKINQIKLQKRRIDVLEECLKTLNVEDNEIACSFIWFELAVINSTIVDIKIEHLKASKLSPEELVEIDQLVNNSVTYFQLYI</sequence>
<feature type="non-terminal residue" evidence="6">
    <location>
        <position position="1"/>
    </location>
</feature>
<dbReference type="InParanoid" id="E2BAX8"/>
<dbReference type="PANTHER" id="PTHR46321">
    <property type="entry name" value="KIF1-BINDING PROTEIN"/>
    <property type="match status" value="1"/>
</dbReference>
<protein>
    <recommendedName>
        <fullName evidence="3">KIF-binding protein</fullName>
    </recommendedName>
</protein>
<keyword evidence="7" id="KW-1185">Reference proteome</keyword>
<dbReference type="Proteomes" id="UP000008237">
    <property type="component" value="Unassembled WGS sequence"/>
</dbReference>
<evidence type="ECO:0000313" key="6">
    <source>
        <dbReference type="EMBL" id="EFN87153.1"/>
    </source>
</evidence>
<dbReference type="GO" id="GO:1990535">
    <property type="term" value="P:neuron projection maintenance"/>
    <property type="evidence" value="ECO:0007669"/>
    <property type="project" value="TreeGrafter"/>
</dbReference>
<comment type="similarity">
    <text evidence="2">Belongs to the KIF-binding protein family.</text>
</comment>
<dbReference type="GO" id="GO:0000226">
    <property type="term" value="P:microtubule cytoskeleton organization"/>
    <property type="evidence" value="ECO:0007669"/>
    <property type="project" value="TreeGrafter"/>
</dbReference>
<evidence type="ECO:0000313" key="7">
    <source>
        <dbReference type="Proteomes" id="UP000008237"/>
    </source>
</evidence>
<dbReference type="EMBL" id="GL446885">
    <property type="protein sequence ID" value="EFN87153.1"/>
    <property type="molecule type" value="Genomic_DNA"/>
</dbReference>
<dbReference type="GO" id="GO:0021952">
    <property type="term" value="P:central nervous system projection neuron axonogenesis"/>
    <property type="evidence" value="ECO:0007669"/>
    <property type="project" value="TreeGrafter"/>
</dbReference>
<dbReference type="Pfam" id="PF12309">
    <property type="entry name" value="KBP_C"/>
    <property type="match status" value="1"/>
</dbReference>
<dbReference type="OMA" id="SITMERY"/>
<evidence type="ECO:0000256" key="2">
    <source>
        <dbReference type="ARBA" id="ARBA00010305"/>
    </source>
</evidence>
<keyword evidence="5" id="KW-0206">Cytoskeleton</keyword>
<evidence type="ECO:0000256" key="5">
    <source>
        <dbReference type="ARBA" id="ARBA00023212"/>
    </source>
</evidence>
<evidence type="ECO:0000256" key="3">
    <source>
        <dbReference type="ARBA" id="ARBA00016840"/>
    </source>
</evidence>
<accession>E2BAX8</accession>
<organism evidence="7">
    <name type="scientific">Harpegnathos saltator</name>
    <name type="common">Jerdon's jumping ant</name>
    <dbReference type="NCBI Taxonomy" id="610380"/>
    <lineage>
        <taxon>Eukaryota</taxon>
        <taxon>Metazoa</taxon>
        <taxon>Ecdysozoa</taxon>
        <taxon>Arthropoda</taxon>
        <taxon>Hexapoda</taxon>
        <taxon>Insecta</taxon>
        <taxon>Pterygota</taxon>
        <taxon>Neoptera</taxon>
        <taxon>Endopterygota</taxon>
        <taxon>Hymenoptera</taxon>
        <taxon>Apocrita</taxon>
        <taxon>Aculeata</taxon>
        <taxon>Formicoidea</taxon>
        <taxon>Formicidae</taxon>
        <taxon>Ponerinae</taxon>
        <taxon>Ponerini</taxon>
        <taxon>Harpegnathos</taxon>
    </lineage>
</organism>